<gene>
    <name evidence="1" type="ORF">ACFO0N_05440</name>
</gene>
<keyword evidence="2" id="KW-1185">Reference proteome</keyword>
<dbReference type="RefSeq" id="WP_267622311.1">
    <property type="nucleotide sequence ID" value="NZ_JAODIW010000006.1"/>
</dbReference>
<protein>
    <submittedName>
        <fullName evidence="1">Uncharacterized protein</fullName>
    </submittedName>
</protein>
<organism evidence="1 2">
    <name type="scientific">Halobium salinum</name>
    <dbReference type="NCBI Taxonomy" id="1364940"/>
    <lineage>
        <taxon>Archaea</taxon>
        <taxon>Methanobacteriati</taxon>
        <taxon>Methanobacteriota</taxon>
        <taxon>Stenosarchaea group</taxon>
        <taxon>Halobacteria</taxon>
        <taxon>Halobacteriales</taxon>
        <taxon>Haloferacaceae</taxon>
        <taxon>Halobium</taxon>
    </lineage>
</organism>
<dbReference type="AlphaFoldDB" id="A0ABD5P929"/>
<comment type="caution">
    <text evidence="1">The sequence shown here is derived from an EMBL/GenBank/DDBJ whole genome shotgun (WGS) entry which is preliminary data.</text>
</comment>
<sequence>MRRESERTGEGRFCERCNRVTTHIGAELELVEAPSSDPSSPSRDLVPYRVLKCDRCWRETRRLLDCWSGPITPR</sequence>
<proteinExistence type="predicted"/>
<evidence type="ECO:0000313" key="1">
    <source>
        <dbReference type="EMBL" id="MFC4357392.1"/>
    </source>
</evidence>
<reference evidence="1 2" key="1">
    <citation type="journal article" date="2019" name="Int. J. Syst. Evol. Microbiol.">
        <title>The Global Catalogue of Microorganisms (GCM) 10K type strain sequencing project: providing services to taxonomists for standard genome sequencing and annotation.</title>
        <authorList>
            <consortium name="The Broad Institute Genomics Platform"/>
            <consortium name="The Broad Institute Genome Sequencing Center for Infectious Disease"/>
            <person name="Wu L."/>
            <person name="Ma J."/>
        </authorList>
    </citation>
    <scope>NUCLEOTIDE SEQUENCE [LARGE SCALE GENOMIC DNA]</scope>
    <source>
        <strain evidence="1 2">CGMCC 1.12553</strain>
    </source>
</reference>
<dbReference type="Proteomes" id="UP001595921">
    <property type="component" value="Unassembled WGS sequence"/>
</dbReference>
<evidence type="ECO:0000313" key="2">
    <source>
        <dbReference type="Proteomes" id="UP001595921"/>
    </source>
</evidence>
<accession>A0ABD5P929</accession>
<dbReference type="EMBL" id="JBHSDS010000003">
    <property type="protein sequence ID" value="MFC4357392.1"/>
    <property type="molecule type" value="Genomic_DNA"/>
</dbReference>
<name>A0ABD5P929_9EURY</name>